<gene>
    <name evidence="2" type="ORF">CcaverHIS019_0113550</name>
</gene>
<dbReference type="RefSeq" id="XP_060453903.1">
    <property type="nucleotide sequence ID" value="XM_060596962.1"/>
</dbReference>
<dbReference type="KEGG" id="ccac:CcaHIS019_0113550"/>
<dbReference type="EMBL" id="AP028212">
    <property type="protein sequence ID" value="BEI88637.1"/>
    <property type="molecule type" value="Genomic_DNA"/>
</dbReference>
<protein>
    <submittedName>
        <fullName evidence="2">Uncharacterized protein</fullName>
    </submittedName>
</protein>
<dbReference type="Proteomes" id="UP001233271">
    <property type="component" value="Chromosome 1"/>
</dbReference>
<organism evidence="2 3">
    <name type="scientific">Cutaneotrichosporon cavernicola</name>
    <dbReference type="NCBI Taxonomy" id="279322"/>
    <lineage>
        <taxon>Eukaryota</taxon>
        <taxon>Fungi</taxon>
        <taxon>Dikarya</taxon>
        <taxon>Basidiomycota</taxon>
        <taxon>Agaricomycotina</taxon>
        <taxon>Tremellomycetes</taxon>
        <taxon>Trichosporonales</taxon>
        <taxon>Trichosporonaceae</taxon>
        <taxon>Cutaneotrichosporon</taxon>
    </lineage>
</organism>
<accession>A0AA48I9F6</accession>
<proteinExistence type="predicted"/>
<sequence length="239" mass="25785">MNPPTDTFPRNDWLGSEPLFGPPYRPIVDDHMHFRVAAKESSFRWAQFARENRLDELPGSEQALAVADKALQLQVAIRAHGFSPRGSERVPATLERWAKLTAEIATCCIELAGLQHPLTEDAAVVHDVVHGGLLLTFVPYRDAMCPTPPVRLAAASCLAFVNTVELGPPPELVPFGPTFSCMDTDLASMVHKWVSEEEAMVAMATLKRPGTTAVASARPADSSSSGSDPSGSFESSTNC</sequence>
<feature type="compositionally biased region" description="Low complexity" evidence="1">
    <location>
        <begin position="216"/>
        <end position="239"/>
    </location>
</feature>
<reference evidence="2" key="1">
    <citation type="journal article" date="2023" name="BMC Genomics">
        <title>Chromosome-level genome assemblies of Cutaneotrichosporon spp. (Trichosporonales, Basidiomycota) reveal imbalanced evolution between nucleotide sequences and chromosome synteny.</title>
        <authorList>
            <person name="Kobayashi Y."/>
            <person name="Kayamori A."/>
            <person name="Aoki K."/>
            <person name="Shiwa Y."/>
            <person name="Matsutani M."/>
            <person name="Fujita N."/>
            <person name="Sugita T."/>
            <person name="Iwasaki W."/>
            <person name="Tanaka N."/>
            <person name="Takashima M."/>
        </authorList>
    </citation>
    <scope>NUCLEOTIDE SEQUENCE</scope>
    <source>
        <strain evidence="2">HIS019</strain>
    </source>
</reference>
<name>A0AA48I9F6_9TREE</name>
<evidence type="ECO:0000313" key="2">
    <source>
        <dbReference type="EMBL" id="BEI88637.1"/>
    </source>
</evidence>
<dbReference type="GeneID" id="85492508"/>
<keyword evidence="3" id="KW-1185">Reference proteome</keyword>
<evidence type="ECO:0000313" key="3">
    <source>
        <dbReference type="Proteomes" id="UP001233271"/>
    </source>
</evidence>
<dbReference type="AlphaFoldDB" id="A0AA48I9F6"/>
<evidence type="ECO:0000256" key="1">
    <source>
        <dbReference type="SAM" id="MobiDB-lite"/>
    </source>
</evidence>
<feature type="region of interest" description="Disordered" evidence="1">
    <location>
        <begin position="212"/>
        <end position="239"/>
    </location>
</feature>